<proteinExistence type="predicted"/>
<protein>
    <submittedName>
        <fullName evidence="1">Uncharacterized protein</fullName>
    </submittedName>
</protein>
<name>A0A7H8N556_9ACTN</name>
<keyword evidence="2" id="KW-1185">Reference proteome</keyword>
<sequence>MADNDGIPALRWRDRASIVDPTIHQNLPGRPKTALADLFNDHWQL</sequence>
<evidence type="ECO:0000313" key="1">
    <source>
        <dbReference type="EMBL" id="QKW49644.1"/>
    </source>
</evidence>
<evidence type="ECO:0000313" key="2">
    <source>
        <dbReference type="Proteomes" id="UP000509303"/>
    </source>
</evidence>
<dbReference type="EMBL" id="CP054929">
    <property type="protein sequence ID" value="QKW49644.1"/>
    <property type="molecule type" value="Genomic_DNA"/>
</dbReference>
<reference evidence="1 2" key="1">
    <citation type="submission" date="2020-06" db="EMBL/GenBank/DDBJ databases">
        <title>Genome mining for natural products.</title>
        <authorList>
            <person name="Zhang B."/>
            <person name="Shi J."/>
            <person name="Ge H."/>
        </authorList>
    </citation>
    <scope>NUCLEOTIDE SEQUENCE [LARGE SCALE GENOMIC DNA]</scope>
    <source>
        <strain evidence="1 2">NA00687</strain>
    </source>
</reference>
<dbReference type="Proteomes" id="UP000509303">
    <property type="component" value="Chromosome"/>
</dbReference>
<dbReference type="AlphaFoldDB" id="A0A7H8N556"/>
<organism evidence="1 2">
    <name type="scientific">Streptomyces buecherae</name>
    <dbReference type="NCBI Taxonomy" id="2763006"/>
    <lineage>
        <taxon>Bacteria</taxon>
        <taxon>Bacillati</taxon>
        <taxon>Actinomycetota</taxon>
        <taxon>Actinomycetes</taxon>
        <taxon>Kitasatosporales</taxon>
        <taxon>Streptomycetaceae</taxon>
        <taxon>Streptomyces</taxon>
    </lineage>
</organism>
<dbReference type="RefSeq" id="WP_176161378.1">
    <property type="nucleotide sequence ID" value="NZ_CP054929.1"/>
</dbReference>
<gene>
    <name evidence="1" type="ORF">HUT08_08855</name>
</gene>
<accession>A0A7H8N556</accession>